<feature type="region of interest" description="Disordered" evidence="2">
    <location>
        <begin position="444"/>
        <end position="470"/>
    </location>
</feature>
<dbReference type="GO" id="GO:0051301">
    <property type="term" value="P:cell division"/>
    <property type="evidence" value="ECO:0007669"/>
    <property type="project" value="InterPro"/>
</dbReference>
<reference evidence="3" key="1">
    <citation type="submission" date="2020-03" db="EMBL/GenBank/DDBJ databases">
        <title>Studies in the Genomics of Life Span.</title>
        <authorList>
            <person name="Glass D."/>
        </authorList>
    </citation>
    <scope>NUCLEOTIDE SEQUENCE</scope>
    <source>
        <strain evidence="3">LTLLF</strain>
        <tissue evidence="3">Muscle</tissue>
    </source>
</reference>
<gene>
    <name evidence="3" type="ORF">LTLLF_148045</name>
</gene>
<evidence type="ECO:0000256" key="1">
    <source>
        <dbReference type="SAM" id="Coils"/>
    </source>
</evidence>
<feature type="coiled-coil region" evidence="1">
    <location>
        <begin position="941"/>
        <end position="968"/>
    </location>
</feature>
<accession>A0A8J6GDQ4</accession>
<feature type="coiled-coil region" evidence="1">
    <location>
        <begin position="739"/>
        <end position="822"/>
    </location>
</feature>
<evidence type="ECO:0000313" key="4">
    <source>
        <dbReference type="Proteomes" id="UP000710432"/>
    </source>
</evidence>
<dbReference type="Proteomes" id="UP000710432">
    <property type="component" value="Unassembled WGS sequence"/>
</dbReference>
<evidence type="ECO:0000256" key="2">
    <source>
        <dbReference type="SAM" id="MobiDB-lite"/>
    </source>
</evidence>
<sequence length="1080" mass="121289">MWRVKTLNLGLSPSPQPGKPAMRTPLRELKLQSGALTNSEKRPPPMFSSLTPYLCKLELKERNSNLSPVDFISPENNCLSEQASPSKSTEACQRESDPPPESAFPLGTSEKAADTMDDFVVEPMDESLIETMVLLPFPLGQQQDLMLEAPLDTRAEINSSSLKESSRLEDLVEKEVVPCMEDSFIEVVSVRPEQPTSQDPPSHLPEYPPEPCSEQFHCSEENLQGVNTEAATEHLVPSENVLTFSVALTEDLPVDHVDPGEETVEYRVKQETSFPTFPEEVKSGYQALAANAEDVPSVSLTSSLVEMGPQEAPGPTREDASRIPGLDSETWMSPLAWLENGVNTSVMLQNLRQRLSFPAVLQDAAVGNTPLSTCSVGTSFTPPAPAEAGTKHSASESERLLLGCGPLDLTALSRHDLEENLLNSLVMLEVLSHQLQAWKRQLPLPHQDSQDGSTQTDSSPSEVTKTPKLLQDSKEIRQALLQARNVMQSWLLVSRELISFLHLSLTHMTEDRMTVSQESQRADTLISSCSHVLKKLRAKLQSLRTEREEARHREEMALKGKDAAEAVLEAFRAHASHRISQLEQDLTSMRTFRGLLQEAQTQLTELHTEQEELAQQTVSLTSALQQDWTSVKLDYGTWAALLSRARGLTEKLTIKSRQALQECDAAVEEKKQDTFDLELQAQLQSLTSTESQLKDLQSQHTHCVQDLAMKDELLCQLTQSNKEQTAQWQKKEMELQHTQAQLQQQRAVLAKEVQDLKETLEFADQESQVAHLELGQIECQLRGTLEVLRERSLQCETLRDTVQNLKAELASTTARHEKQALEKTSQHSQELRLLTQQLQSLSLFLQAKLKENKARQWVFFPAIAESEVILPSTGCAPAQEHPLPNDSTISDNTLTAVADEETPDLEKSLAEMSTTLLELQSLCSLLQESREEAVGALQRKICELQTRLQDQEEEHQEAQKAKDADIEKLNQTLCLCYKNEKELQELIQKQSEKILGQIDKSSELIVDKLRVMFLEMKNEKAKLMVRYQSHRNILEENLRRSDTELKKLDDTIQHIYETLLSVPDVVKSCKELQGLLEFLS</sequence>
<dbReference type="PANTHER" id="PTHR15347:SF1">
    <property type="entry name" value="SPERM-ASSOCIATED ANTIGEN 5"/>
    <property type="match status" value="1"/>
</dbReference>
<feature type="region of interest" description="Disordered" evidence="2">
    <location>
        <begin position="190"/>
        <end position="213"/>
    </location>
</feature>
<dbReference type="AlphaFoldDB" id="A0A8J6GDQ4"/>
<feature type="compositionally biased region" description="Pro residues" evidence="2">
    <location>
        <begin position="202"/>
        <end position="211"/>
    </location>
</feature>
<evidence type="ECO:0000313" key="3">
    <source>
        <dbReference type="EMBL" id="KAH0511406.1"/>
    </source>
</evidence>
<dbReference type="PANTHER" id="PTHR15347">
    <property type="entry name" value="SPERM-ASSOCIATED ANTIGEN 5"/>
    <property type="match status" value="1"/>
</dbReference>
<proteinExistence type="predicted"/>
<dbReference type="EMBL" id="JAATJU010022200">
    <property type="protein sequence ID" value="KAH0511406.1"/>
    <property type="molecule type" value="Genomic_DNA"/>
</dbReference>
<protein>
    <submittedName>
        <fullName evidence="3">Sperm-associated antigen 5</fullName>
    </submittedName>
</protein>
<dbReference type="GO" id="GO:0051988">
    <property type="term" value="P:regulation of attachment of spindle microtubules to kinetochore"/>
    <property type="evidence" value="ECO:0007669"/>
    <property type="project" value="InterPro"/>
</dbReference>
<keyword evidence="1" id="KW-0175">Coiled coil</keyword>
<name>A0A8J6GDQ4_MICOH</name>
<dbReference type="InterPro" id="IPR028728">
    <property type="entry name" value="Astrin"/>
</dbReference>
<comment type="caution">
    <text evidence="3">The sequence shown here is derived from an EMBL/GenBank/DDBJ whole genome shotgun (WGS) entry which is preliminary data.</text>
</comment>
<organism evidence="3 4">
    <name type="scientific">Microtus ochrogaster</name>
    <name type="common">Prairie vole</name>
    <dbReference type="NCBI Taxonomy" id="79684"/>
    <lineage>
        <taxon>Eukaryota</taxon>
        <taxon>Metazoa</taxon>
        <taxon>Chordata</taxon>
        <taxon>Craniata</taxon>
        <taxon>Vertebrata</taxon>
        <taxon>Euteleostomi</taxon>
        <taxon>Mammalia</taxon>
        <taxon>Eutheria</taxon>
        <taxon>Euarchontoglires</taxon>
        <taxon>Glires</taxon>
        <taxon>Rodentia</taxon>
        <taxon>Myomorpha</taxon>
        <taxon>Muroidea</taxon>
        <taxon>Cricetidae</taxon>
        <taxon>Arvicolinae</taxon>
        <taxon>Microtus</taxon>
    </lineage>
</organism>
<feature type="compositionally biased region" description="Polar residues" evidence="2">
    <location>
        <begin position="77"/>
        <end position="91"/>
    </location>
</feature>
<feature type="compositionally biased region" description="Low complexity" evidence="2">
    <location>
        <begin position="450"/>
        <end position="461"/>
    </location>
</feature>
<feature type="region of interest" description="Disordered" evidence="2">
    <location>
        <begin position="1"/>
        <end position="25"/>
    </location>
</feature>
<feature type="region of interest" description="Disordered" evidence="2">
    <location>
        <begin position="77"/>
        <end position="105"/>
    </location>
</feature>